<evidence type="ECO:0000256" key="1">
    <source>
        <dbReference type="ARBA" id="ARBA00006484"/>
    </source>
</evidence>
<comment type="similarity">
    <text evidence="1 4">Belongs to the short-chain dehydrogenases/reductases (SDR) family.</text>
</comment>
<dbReference type="PROSITE" id="PS00061">
    <property type="entry name" value="ADH_SHORT"/>
    <property type="match status" value="1"/>
</dbReference>
<evidence type="ECO:0000313" key="7">
    <source>
        <dbReference type="Proteomes" id="UP001151699"/>
    </source>
</evidence>
<evidence type="ECO:0000313" key="6">
    <source>
        <dbReference type="EMBL" id="KAJ6641461.1"/>
    </source>
</evidence>
<dbReference type="GO" id="GO:0016020">
    <property type="term" value="C:membrane"/>
    <property type="evidence" value="ECO:0007669"/>
    <property type="project" value="TreeGrafter"/>
</dbReference>
<dbReference type="CDD" id="cd05332">
    <property type="entry name" value="11beta-HSD1_like_SDR_c"/>
    <property type="match status" value="1"/>
</dbReference>
<dbReference type="PIRSF" id="PIRSF000126">
    <property type="entry name" value="11-beta-HSD1"/>
    <property type="match status" value="1"/>
</dbReference>
<name>A0A9Q0N1B7_9DIPT</name>
<evidence type="ECO:0000256" key="4">
    <source>
        <dbReference type="RuleBase" id="RU000363"/>
    </source>
</evidence>
<evidence type="ECO:0000256" key="5">
    <source>
        <dbReference type="SAM" id="Phobius"/>
    </source>
</evidence>
<dbReference type="Gene3D" id="3.40.50.720">
    <property type="entry name" value="NAD(P)-binding Rossmann-like Domain"/>
    <property type="match status" value="1"/>
</dbReference>
<dbReference type="InterPro" id="IPR020904">
    <property type="entry name" value="Sc_DH/Rdtase_CS"/>
</dbReference>
<keyword evidence="7" id="KW-1185">Reference proteome</keyword>
<dbReference type="PRINTS" id="PR00081">
    <property type="entry name" value="GDHRDH"/>
</dbReference>
<dbReference type="NCBIfam" id="NF004825">
    <property type="entry name" value="PRK06181.1"/>
    <property type="match status" value="1"/>
</dbReference>
<comment type="function">
    <text evidence="3">Putative oxidoreductase.</text>
</comment>
<dbReference type="Pfam" id="PF00106">
    <property type="entry name" value="adh_short"/>
    <property type="match status" value="1"/>
</dbReference>
<dbReference type="PANTHER" id="PTHR44196:SF1">
    <property type="entry name" value="DEHYDROGENASE_REDUCTASE SDR FAMILY MEMBER 7B"/>
    <property type="match status" value="1"/>
</dbReference>
<dbReference type="GO" id="GO:0016491">
    <property type="term" value="F:oxidoreductase activity"/>
    <property type="evidence" value="ECO:0007669"/>
    <property type="project" value="UniProtKB-KW"/>
</dbReference>
<dbReference type="PRINTS" id="PR00080">
    <property type="entry name" value="SDRFAMILY"/>
</dbReference>
<protein>
    <submittedName>
        <fullName evidence="6">Dehydrogenase/reductase SDR family protein 7-like</fullName>
    </submittedName>
</protein>
<dbReference type="AlphaFoldDB" id="A0A9Q0N1B7"/>
<gene>
    <name evidence="6" type="ORF">Bhyg_06400</name>
</gene>
<reference evidence="6" key="1">
    <citation type="submission" date="2022-07" db="EMBL/GenBank/DDBJ databases">
        <authorList>
            <person name="Trinca V."/>
            <person name="Uliana J.V.C."/>
            <person name="Torres T.T."/>
            <person name="Ward R.J."/>
            <person name="Monesi N."/>
        </authorList>
    </citation>
    <scope>NUCLEOTIDE SEQUENCE</scope>
    <source>
        <strain evidence="6">HSMRA1968</strain>
        <tissue evidence="6">Whole embryos</tissue>
    </source>
</reference>
<accession>A0A9Q0N1B7</accession>
<organism evidence="6 7">
    <name type="scientific">Pseudolycoriella hygida</name>
    <dbReference type="NCBI Taxonomy" id="35572"/>
    <lineage>
        <taxon>Eukaryota</taxon>
        <taxon>Metazoa</taxon>
        <taxon>Ecdysozoa</taxon>
        <taxon>Arthropoda</taxon>
        <taxon>Hexapoda</taxon>
        <taxon>Insecta</taxon>
        <taxon>Pterygota</taxon>
        <taxon>Neoptera</taxon>
        <taxon>Endopterygota</taxon>
        <taxon>Diptera</taxon>
        <taxon>Nematocera</taxon>
        <taxon>Sciaroidea</taxon>
        <taxon>Sciaridae</taxon>
        <taxon>Pseudolycoriella</taxon>
    </lineage>
</organism>
<evidence type="ECO:0000256" key="3">
    <source>
        <dbReference type="ARBA" id="ARBA00037096"/>
    </source>
</evidence>
<dbReference type="SUPFAM" id="SSF51735">
    <property type="entry name" value="NAD(P)-binding Rossmann-fold domains"/>
    <property type="match status" value="1"/>
</dbReference>
<feature type="transmembrane region" description="Helical" evidence="5">
    <location>
        <begin position="14"/>
        <end position="37"/>
    </location>
</feature>
<keyword evidence="5" id="KW-1133">Transmembrane helix</keyword>
<keyword evidence="2" id="KW-0560">Oxidoreductase</keyword>
<sequence length="329" mass="36584">MMKPQTDVAKSSNFFWWIFGSVSLALTLPYTIFSLIWQFKQSKLKNELAGKVVIITGASSGLGEALAHTFYMAGCKVILCARRQEELERVRKDLLECHSCVPTHPPVVLPLDLSDLNAIPEKIQKILEIHDHVDILINNGGISVRSDIVSSSVDIDIKVMLVNYFGSVAMTKHVLPSMIKRKEGQIVFVSSVQGKFAIPNRSAYAASKHAMQAFSDSLRAEVHKDNVKVLIVSPSYINTALSLNALTSTGRAHGMTDSETASGMSPEKASEDILKAVLMQQKDVIIAPLFIRFVAKLRHLFPEIYFWAMQKRAKKLAIKMELDEANKKD</sequence>
<dbReference type="InterPro" id="IPR002347">
    <property type="entry name" value="SDR_fam"/>
</dbReference>
<proteinExistence type="inferred from homology"/>
<dbReference type="PANTHER" id="PTHR44196">
    <property type="entry name" value="DEHYDROGENASE/REDUCTASE SDR FAMILY MEMBER 7B"/>
    <property type="match status" value="1"/>
</dbReference>
<dbReference type="OrthoDB" id="5307821at2759"/>
<evidence type="ECO:0000256" key="2">
    <source>
        <dbReference type="ARBA" id="ARBA00023002"/>
    </source>
</evidence>
<keyword evidence="5" id="KW-0472">Membrane</keyword>
<dbReference type="InterPro" id="IPR036291">
    <property type="entry name" value="NAD(P)-bd_dom_sf"/>
</dbReference>
<comment type="caution">
    <text evidence="6">The sequence shown here is derived from an EMBL/GenBank/DDBJ whole genome shotgun (WGS) entry which is preliminary data.</text>
</comment>
<dbReference type="EMBL" id="WJQU01000002">
    <property type="protein sequence ID" value="KAJ6641461.1"/>
    <property type="molecule type" value="Genomic_DNA"/>
</dbReference>
<dbReference type="Proteomes" id="UP001151699">
    <property type="component" value="Chromosome B"/>
</dbReference>
<keyword evidence="5" id="KW-0812">Transmembrane</keyword>